<dbReference type="Pfam" id="PF12770">
    <property type="entry name" value="CHAT"/>
    <property type="match status" value="1"/>
</dbReference>
<evidence type="ECO:0000259" key="1">
    <source>
        <dbReference type="Pfam" id="PF12770"/>
    </source>
</evidence>
<comment type="caution">
    <text evidence="2">The sequence shown here is derived from an EMBL/GenBank/DDBJ whole genome shotgun (WGS) entry which is preliminary data.</text>
</comment>
<dbReference type="PANTHER" id="PTHR10098">
    <property type="entry name" value="RAPSYN-RELATED"/>
    <property type="match status" value="1"/>
</dbReference>
<proteinExistence type="predicted"/>
<gene>
    <name evidence="2" type="ORF">B0T10DRAFT_467461</name>
</gene>
<reference evidence="2 3" key="1">
    <citation type="journal article" date="2021" name="Nat. Commun.">
        <title>Genetic determinants of endophytism in the Arabidopsis root mycobiome.</title>
        <authorList>
            <person name="Mesny F."/>
            <person name="Miyauchi S."/>
            <person name="Thiergart T."/>
            <person name="Pickel B."/>
            <person name="Atanasova L."/>
            <person name="Karlsson M."/>
            <person name="Huettel B."/>
            <person name="Barry K.W."/>
            <person name="Haridas S."/>
            <person name="Chen C."/>
            <person name="Bauer D."/>
            <person name="Andreopoulos W."/>
            <person name="Pangilinan J."/>
            <person name="LaButti K."/>
            <person name="Riley R."/>
            <person name="Lipzen A."/>
            <person name="Clum A."/>
            <person name="Drula E."/>
            <person name="Henrissat B."/>
            <person name="Kohler A."/>
            <person name="Grigoriev I.V."/>
            <person name="Martin F.M."/>
            <person name="Hacquard S."/>
        </authorList>
    </citation>
    <scope>NUCLEOTIDE SEQUENCE [LARGE SCALE GENOMIC DNA]</scope>
    <source>
        <strain evidence="2 3">MPI-CAGE-CH-0241</strain>
    </source>
</reference>
<dbReference type="PANTHER" id="PTHR10098:SF108">
    <property type="entry name" value="TETRATRICOPEPTIDE REPEAT PROTEIN 28"/>
    <property type="match status" value="1"/>
</dbReference>
<feature type="domain" description="CHAT" evidence="1">
    <location>
        <begin position="1004"/>
        <end position="1316"/>
    </location>
</feature>
<sequence>MDFTQVIEVFGGTIFAEEYRTNFKDSEDWIQAFESATATNTPTNEERAALLLLRAIQDALRGNLSGADKYLMDLQRLAQCGLGSAWVSRCQAYQSYSLSLKRASPILRFWPDVESQSGKLRDAKLQMFESKQQLRSQRRQRASNWSVVEELESNLIWSSFGYYDNLWKAYDHHPSYPNSTWGFTFETTEIYPPETRNLAVVLELPTLEAYLDRLQTEYQRGGGAERVPVLLQQSFETCISAGDLAGAANVRILQGDHILSPPFTNPLALNLMPLDHGLSWSNSAWDPLEPQFTLRHSDAASSQYEEALGLFERAGKSRGQGAVHLRMACVMHAEALYQSSNGQVGLEFLQSTLASLDKAHGLFRGDFTNTQLVACHRLLLDITSDPDCSDLIERATNLGSWGRQADNDPVSRFIGLLVLRFGRKLYVENGNTDAALKCCACARACFHGLGDKVLELLALIAHAELQRDCGNLAVARVLVDQARELFPQSLAQLDSLIEAVSGKNCAPDAQTIQLLKTNYRLELNRVMNSIEQSSTSAFASRGAHERLTGGSSLPAVVEALAGLVADYPGLSSQFENAIANPAKELGDLESEYFEVLRQSQEALLQHADADASEKIFRDFLSRLDSISGFKSKILDTLKLATLHHLGEFGKAQHSLDSILPADYGGKADYPFSLSLPSGAASDLRLAEQQRREGNVRDYIGKCFIAKAWRQGAAVLENARRFFPELLKLENLSKDADNWTLMVWIACIEENNGHLDTAFEWYLATLRLVESQRSQMQDPDARRDVLSTINSGELISGLSRISLRFYAASESEESRERLGKWNLPGPTWKDQALLFLEQGRARALLDLLIMEKKVTRETLQEWSDESYQIRLLSESLASLGDERDKAAADVAKRLGVEKTKLSAIQAKLETQSKGMASMLSESGFSSDAEGLYCCIPQDAAVAYITLSREGLLLLGVTCSGIEIVHQGDSTDLEIQKTVLACLKLLGAPKRQDERPAAAEWMALLEPISAIIVEPLAPLIRRKNHIIFAPSHSFNKFPFSALLFDGKPLFLRTAISLIPSLCSLQRLVDKQTTSNEIAATVIVKPGVRDGSAGGRPLPFAGIGGVNLGQVFNSTTRNANNVSREEFKGLYQSSDIVFIATHGLHTGSSPWQSSVLLQEPFRVLELAESRSNAAIVIFAACVSGLGKETVGNDILGFSHAVLASGASSYLGGLWKVNDQATMLLTHLFCTRLKNRQHGVSFATCWRNAQIELYGMDQGRAIELLEEMGNVWDAEASKGNILEEIPSWIRGQIDIAIEDIQEMGLDYTHPYFWAPFVLIGHGSSVLHDRD</sequence>
<evidence type="ECO:0000313" key="2">
    <source>
        <dbReference type="EMBL" id="KAH6869132.1"/>
    </source>
</evidence>
<evidence type="ECO:0000313" key="3">
    <source>
        <dbReference type="Proteomes" id="UP000777438"/>
    </source>
</evidence>
<protein>
    <submittedName>
        <fullName evidence="2">CHAT domain-containing protein</fullName>
    </submittedName>
</protein>
<keyword evidence="3" id="KW-1185">Reference proteome</keyword>
<accession>A0A9P8VQ26</accession>
<dbReference type="EMBL" id="JAGPYM010000080">
    <property type="protein sequence ID" value="KAH6869132.1"/>
    <property type="molecule type" value="Genomic_DNA"/>
</dbReference>
<name>A0A9P8VQ26_9HYPO</name>
<dbReference type="InterPro" id="IPR024983">
    <property type="entry name" value="CHAT_dom"/>
</dbReference>
<dbReference type="Proteomes" id="UP000777438">
    <property type="component" value="Unassembled WGS sequence"/>
</dbReference>
<dbReference type="OrthoDB" id="5040840at2759"/>
<organism evidence="2 3">
    <name type="scientific">Thelonectria olida</name>
    <dbReference type="NCBI Taxonomy" id="1576542"/>
    <lineage>
        <taxon>Eukaryota</taxon>
        <taxon>Fungi</taxon>
        <taxon>Dikarya</taxon>
        <taxon>Ascomycota</taxon>
        <taxon>Pezizomycotina</taxon>
        <taxon>Sordariomycetes</taxon>
        <taxon>Hypocreomycetidae</taxon>
        <taxon>Hypocreales</taxon>
        <taxon>Nectriaceae</taxon>
        <taxon>Thelonectria</taxon>
    </lineage>
</organism>